<comment type="subunit">
    <text evidence="2">Monomer.</text>
</comment>
<dbReference type="InterPro" id="IPR036873">
    <property type="entry name" value="Rhodanese-like_dom_sf"/>
</dbReference>
<dbReference type="EC" id="2.9.1.3" evidence="2"/>
<dbReference type="HAMAP" id="MF_01622">
    <property type="entry name" value="tRNA_sel_U_synth"/>
    <property type="match status" value="1"/>
</dbReference>
<proteinExistence type="inferred from homology"/>
<dbReference type="InterPro" id="IPR058840">
    <property type="entry name" value="AAA_SelU"/>
</dbReference>
<reference evidence="4 5" key="1">
    <citation type="submission" date="2018-04" db="EMBL/GenBank/DDBJ databases">
        <title>Thalassorhabdus spongiae gen. nov., sp. nov., isolated from a marine sponge in South-West Iceland.</title>
        <authorList>
            <person name="Knobloch S."/>
            <person name="Daussin A."/>
            <person name="Johannsson R."/>
            <person name="Marteinsson V.T."/>
        </authorList>
    </citation>
    <scope>NUCLEOTIDE SEQUENCE [LARGE SCALE GENOMIC DNA]</scope>
    <source>
        <strain evidence="4 5">Hp12</strain>
    </source>
</reference>
<organism evidence="4 5">
    <name type="scientific">Pelagibaculum spongiae</name>
    <dbReference type="NCBI Taxonomy" id="2080658"/>
    <lineage>
        <taxon>Bacteria</taxon>
        <taxon>Pseudomonadati</taxon>
        <taxon>Pseudomonadota</taxon>
        <taxon>Gammaproteobacteria</taxon>
        <taxon>Oceanospirillales</taxon>
        <taxon>Pelagibaculum</taxon>
    </lineage>
</organism>
<keyword evidence="2" id="KW-0808">Transferase</keyword>
<comment type="catalytic activity">
    <reaction evidence="2">
        <text>5-methylaminomethyl-2-(Se-phospho)selenouridine(34) in tRNA + H2O = 5-methylaminomethyl-2-selenouridine(34) in tRNA + phosphate</text>
        <dbReference type="Rhea" id="RHEA:60176"/>
        <dbReference type="Rhea" id="RHEA-COMP:10196"/>
        <dbReference type="Rhea" id="RHEA-COMP:15523"/>
        <dbReference type="ChEBI" id="CHEBI:15377"/>
        <dbReference type="ChEBI" id="CHEBI:43474"/>
        <dbReference type="ChEBI" id="CHEBI:82743"/>
        <dbReference type="ChEBI" id="CHEBI:143702"/>
    </reaction>
</comment>
<dbReference type="InterPro" id="IPR001763">
    <property type="entry name" value="Rhodanese-like_dom"/>
</dbReference>
<feature type="domain" description="Rhodanese" evidence="3">
    <location>
        <begin position="13"/>
        <end position="136"/>
    </location>
</feature>
<comment type="similarity">
    <text evidence="2">Belongs to the SelU family.</text>
</comment>
<comment type="function">
    <text evidence="2">Involved in the post-transcriptional modification of the uridine at the wobble position (U34) of tRNA(Lys), tRNA(Glu) and tRNA(Gln). Catalyzes the conversion of 2-thiouridine (S2U-RNA) to 2-selenouridine (Se2U-RNA). Acts in a two-step process involving geranylation of 2-thiouridine (S2U) to S-geranyl-2-thiouridine (geS2U) and subsequent selenation of the latter derivative to 2-selenouridine (Se2U) in the tRNA chain.</text>
</comment>
<dbReference type="Proteomes" id="UP000244906">
    <property type="component" value="Unassembled WGS sequence"/>
</dbReference>
<protein>
    <recommendedName>
        <fullName evidence="2">tRNA 2-selenouridine synthase</fullName>
        <ecNumber evidence="2">2.9.1.3</ecNumber>
    </recommendedName>
</protein>
<gene>
    <name evidence="2" type="primary">selU</name>
    <name evidence="4" type="ORF">DC094_10070</name>
</gene>
<evidence type="ECO:0000313" key="5">
    <source>
        <dbReference type="Proteomes" id="UP000244906"/>
    </source>
</evidence>
<dbReference type="Gene3D" id="3.40.250.10">
    <property type="entry name" value="Rhodanese-like domain"/>
    <property type="match status" value="1"/>
</dbReference>
<dbReference type="SMART" id="SM00450">
    <property type="entry name" value="RHOD"/>
    <property type="match status" value="1"/>
</dbReference>
<evidence type="ECO:0000259" key="3">
    <source>
        <dbReference type="PROSITE" id="PS50206"/>
    </source>
</evidence>
<feature type="active site" description="S-selanylcysteine intermediate" evidence="2">
    <location>
        <position position="96"/>
    </location>
</feature>
<evidence type="ECO:0000256" key="1">
    <source>
        <dbReference type="ARBA" id="ARBA00023266"/>
    </source>
</evidence>
<dbReference type="AlphaFoldDB" id="A0A2V1H0V1"/>
<dbReference type="GO" id="GO:0002098">
    <property type="term" value="P:tRNA wobble uridine modification"/>
    <property type="evidence" value="ECO:0007669"/>
    <property type="project" value="UniProtKB-UniRule"/>
</dbReference>
<dbReference type="NCBIfam" id="NF008751">
    <property type="entry name" value="PRK11784.1-3"/>
    <property type="match status" value="1"/>
</dbReference>
<name>A0A2V1H0V1_9GAMM</name>
<keyword evidence="1 2" id="KW-0711">Selenium</keyword>
<sequence>MNVWLASDYQSLFVNDVPLMDVRAPIEFEKGSFPNATNCMLLDDLQREKIGTEFKQQGQDAAVDLGEQLATSEIRQQRLDSWLAFHQQNPDSLLYCFRGGMRSQITQKWLAEAGVDKMYVEGGYKGMRQYLIEQTAQIVEEKKLYIIGGLTGIGKTELIWQLDNTIDLEGRANHRGSSFGRRVGGQPKIIDFENALAIDMIKKCHQGCSSLVLEDESRLVGGCVIPPVLFDKMCESSVIILQEPVELRLERIYREYVVEFHQECHKAYGEEAEQMFSEGLIQGLARIKKRLGGERFETMNVLLEQALALFDQGVENARSCFYQFIELLLEGYYDPMYHYQLEKKRQRIVFEGDRQQIAEYLADK</sequence>
<dbReference type="NCBIfam" id="TIGR03167">
    <property type="entry name" value="tRNA_sel_U_synt"/>
    <property type="match status" value="1"/>
</dbReference>
<dbReference type="PANTHER" id="PTHR30401">
    <property type="entry name" value="TRNA 2-SELENOURIDINE SYNTHASE"/>
    <property type="match status" value="1"/>
</dbReference>
<comment type="catalytic activity">
    <reaction evidence="2">
        <text>5-methylaminomethyl-S-(2E)-geranyl-thiouridine(34) in tRNA + selenophosphate + H(+) = 5-methylaminomethyl-2-(Se-phospho)selenouridine(34) in tRNA + (2E)-thiogeraniol</text>
        <dbReference type="Rhea" id="RHEA:60172"/>
        <dbReference type="Rhea" id="RHEA-COMP:14654"/>
        <dbReference type="Rhea" id="RHEA-COMP:15523"/>
        <dbReference type="ChEBI" id="CHEBI:15378"/>
        <dbReference type="ChEBI" id="CHEBI:16144"/>
        <dbReference type="ChEBI" id="CHEBI:140632"/>
        <dbReference type="ChEBI" id="CHEBI:143702"/>
        <dbReference type="ChEBI" id="CHEBI:143703"/>
    </reaction>
</comment>
<dbReference type="OrthoDB" id="9808735at2"/>
<evidence type="ECO:0000313" key="4">
    <source>
        <dbReference type="EMBL" id="PVZ69642.1"/>
    </source>
</evidence>
<dbReference type="Pfam" id="PF00581">
    <property type="entry name" value="Rhodanese"/>
    <property type="match status" value="1"/>
</dbReference>
<keyword evidence="5" id="KW-1185">Reference proteome</keyword>
<dbReference type="SUPFAM" id="SSF52821">
    <property type="entry name" value="Rhodanese/Cell cycle control phosphatase"/>
    <property type="match status" value="1"/>
</dbReference>
<dbReference type="Pfam" id="PF26341">
    <property type="entry name" value="AAA_SelU"/>
    <property type="match status" value="1"/>
</dbReference>
<dbReference type="InterPro" id="IPR017582">
    <property type="entry name" value="SelU"/>
</dbReference>
<dbReference type="PROSITE" id="PS50206">
    <property type="entry name" value="RHODANESE_3"/>
    <property type="match status" value="1"/>
</dbReference>
<comment type="catalytic activity">
    <reaction evidence="2">
        <text>5-methylaminomethyl-2-thiouridine(34) in tRNA + selenophosphate + (2E)-geranyl diphosphate + H2O + H(+) = 5-methylaminomethyl-2-selenouridine(34) in tRNA + (2E)-thiogeraniol + phosphate + diphosphate</text>
        <dbReference type="Rhea" id="RHEA:42716"/>
        <dbReference type="Rhea" id="RHEA-COMP:10195"/>
        <dbReference type="Rhea" id="RHEA-COMP:10196"/>
        <dbReference type="ChEBI" id="CHEBI:15377"/>
        <dbReference type="ChEBI" id="CHEBI:15378"/>
        <dbReference type="ChEBI" id="CHEBI:16144"/>
        <dbReference type="ChEBI" id="CHEBI:33019"/>
        <dbReference type="ChEBI" id="CHEBI:43474"/>
        <dbReference type="ChEBI" id="CHEBI:58057"/>
        <dbReference type="ChEBI" id="CHEBI:74455"/>
        <dbReference type="ChEBI" id="CHEBI:82743"/>
        <dbReference type="ChEBI" id="CHEBI:143703"/>
        <dbReference type="EC" id="2.9.1.3"/>
    </reaction>
</comment>
<dbReference type="EMBL" id="QDDL01000003">
    <property type="protein sequence ID" value="PVZ69642.1"/>
    <property type="molecule type" value="Genomic_DNA"/>
</dbReference>
<comment type="caution">
    <text evidence="4">The sequence shown here is derived from an EMBL/GenBank/DDBJ whole genome shotgun (WGS) entry which is preliminary data.</text>
</comment>
<dbReference type="RefSeq" id="WP_116686977.1">
    <property type="nucleotide sequence ID" value="NZ_CAWNYD010000003.1"/>
</dbReference>
<evidence type="ECO:0000256" key="2">
    <source>
        <dbReference type="HAMAP-Rule" id="MF_01622"/>
    </source>
</evidence>
<comment type="catalytic activity">
    <reaction evidence="2">
        <text>5-methylaminomethyl-2-thiouridine(34) in tRNA + (2E)-geranyl diphosphate = 5-methylaminomethyl-S-(2E)-geranyl-thiouridine(34) in tRNA + diphosphate</text>
        <dbReference type="Rhea" id="RHEA:14085"/>
        <dbReference type="Rhea" id="RHEA-COMP:10195"/>
        <dbReference type="Rhea" id="RHEA-COMP:14654"/>
        <dbReference type="ChEBI" id="CHEBI:33019"/>
        <dbReference type="ChEBI" id="CHEBI:58057"/>
        <dbReference type="ChEBI" id="CHEBI:74455"/>
        <dbReference type="ChEBI" id="CHEBI:140632"/>
    </reaction>
</comment>
<dbReference type="GO" id="GO:0043828">
    <property type="term" value="F:tRNA 2-selenouridine synthase activity"/>
    <property type="evidence" value="ECO:0007669"/>
    <property type="project" value="UniProtKB-EC"/>
</dbReference>
<accession>A0A2V1H0V1</accession>
<dbReference type="GO" id="GO:0016765">
    <property type="term" value="F:transferase activity, transferring alkyl or aryl (other than methyl) groups"/>
    <property type="evidence" value="ECO:0007669"/>
    <property type="project" value="UniProtKB-UniRule"/>
</dbReference>
<dbReference type="PANTHER" id="PTHR30401:SF0">
    <property type="entry name" value="TRNA 2-SELENOURIDINE SYNTHASE"/>
    <property type="match status" value="1"/>
</dbReference>